<dbReference type="EMBL" id="FUYB01000001">
    <property type="protein sequence ID" value="SKA68476.1"/>
    <property type="molecule type" value="Genomic_DNA"/>
</dbReference>
<name>A0A1T4VU36_9GAMM</name>
<evidence type="ECO:0000259" key="4">
    <source>
        <dbReference type="Pfam" id="PF08241"/>
    </source>
</evidence>
<feature type="domain" description="Methyltransferase type 11" evidence="4">
    <location>
        <begin position="43"/>
        <end position="130"/>
    </location>
</feature>
<dbReference type="SUPFAM" id="SSF53335">
    <property type="entry name" value="S-adenosyl-L-methionine-dependent methyltransferases"/>
    <property type="match status" value="1"/>
</dbReference>
<reference evidence="5 6" key="1">
    <citation type="submission" date="2017-02" db="EMBL/GenBank/DDBJ databases">
        <authorList>
            <person name="Peterson S.W."/>
        </authorList>
    </citation>
    <scope>NUCLEOTIDE SEQUENCE [LARGE SCALE GENOMIC DNA]</scope>
    <source>
        <strain evidence="5 6">ATCC 49788</strain>
    </source>
</reference>
<proteinExistence type="inferred from homology"/>
<organism evidence="5 6">
    <name type="scientific">Thiothrix eikelboomii</name>
    <dbReference type="NCBI Taxonomy" id="92487"/>
    <lineage>
        <taxon>Bacteria</taxon>
        <taxon>Pseudomonadati</taxon>
        <taxon>Pseudomonadota</taxon>
        <taxon>Gammaproteobacteria</taxon>
        <taxon>Thiotrichales</taxon>
        <taxon>Thiotrichaceae</taxon>
        <taxon>Thiothrix</taxon>
    </lineage>
</organism>
<evidence type="ECO:0000313" key="5">
    <source>
        <dbReference type="EMBL" id="SKA68476.1"/>
    </source>
</evidence>
<dbReference type="OrthoDB" id="9797252at2"/>
<dbReference type="Proteomes" id="UP000190460">
    <property type="component" value="Unassembled WGS sequence"/>
</dbReference>
<evidence type="ECO:0000256" key="2">
    <source>
        <dbReference type="ARBA" id="ARBA00022603"/>
    </source>
</evidence>
<evidence type="ECO:0000256" key="1">
    <source>
        <dbReference type="ARBA" id="ARBA00008361"/>
    </source>
</evidence>
<dbReference type="PANTHER" id="PTHR44942:SF4">
    <property type="entry name" value="METHYLTRANSFERASE TYPE 11 DOMAIN-CONTAINING PROTEIN"/>
    <property type="match status" value="1"/>
</dbReference>
<dbReference type="Gene3D" id="3.40.50.150">
    <property type="entry name" value="Vaccinia Virus protein VP39"/>
    <property type="match status" value="1"/>
</dbReference>
<keyword evidence="6" id="KW-1185">Reference proteome</keyword>
<protein>
    <submittedName>
        <fullName evidence="5">Methyltransferase domain-containing protein</fullName>
    </submittedName>
</protein>
<dbReference type="GO" id="GO:0032259">
    <property type="term" value="P:methylation"/>
    <property type="evidence" value="ECO:0007669"/>
    <property type="project" value="UniProtKB-KW"/>
</dbReference>
<dbReference type="GO" id="GO:0008757">
    <property type="term" value="F:S-adenosylmethionine-dependent methyltransferase activity"/>
    <property type="evidence" value="ECO:0007669"/>
    <property type="project" value="InterPro"/>
</dbReference>
<dbReference type="PANTHER" id="PTHR44942">
    <property type="entry name" value="METHYLTRANSF_11 DOMAIN-CONTAINING PROTEIN"/>
    <property type="match status" value="1"/>
</dbReference>
<dbReference type="STRING" id="92487.SAMN02745130_00296"/>
<dbReference type="Pfam" id="PF08241">
    <property type="entry name" value="Methyltransf_11"/>
    <property type="match status" value="1"/>
</dbReference>
<dbReference type="InterPro" id="IPR013216">
    <property type="entry name" value="Methyltransf_11"/>
</dbReference>
<dbReference type="InterPro" id="IPR051052">
    <property type="entry name" value="Diverse_substrate_MTase"/>
</dbReference>
<dbReference type="AlphaFoldDB" id="A0A1T4VU36"/>
<evidence type="ECO:0000256" key="3">
    <source>
        <dbReference type="ARBA" id="ARBA00022679"/>
    </source>
</evidence>
<keyword evidence="3 5" id="KW-0808">Transferase</keyword>
<dbReference type="CDD" id="cd02440">
    <property type="entry name" value="AdoMet_MTases"/>
    <property type="match status" value="1"/>
</dbReference>
<accession>A0A1T4VU36</accession>
<dbReference type="InterPro" id="IPR029063">
    <property type="entry name" value="SAM-dependent_MTases_sf"/>
</dbReference>
<comment type="similarity">
    <text evidence="1">Belongs to the methyltransferase superfamily.</text>
</comment>
<gene>
    <name evidence="5" type="ORF">SAMN02745130_00296</name>
</gene>
<keyword evidence="2 5" id="KW-0489">Methyltransferase</keyword>
<evidence type="ECO:0000313" key="6">
    <source>
        <dbReference type="Proteomes" id="UP000190460"/>
    </source>
</evidence>
<sequence length="250" mass="28077">MTPSFKDHFSNLAKTYATYRPQYPVELYTWLASISPSQQLVWDCACGTGQASLGLAEHFQQVIATDASAQQIAAAQAHPRIEWRVAPAEQSGLAAQSVDLITVAQALHWFDLTQFYAEAQRVLKPEGVLAVWTYGVLKIHQPAINALVQDFYTQVLGPYWPPERAIVETGYQALPFPFQELPVPAFSMQLAWNQAQLMGYLRSWSATERYIQAQGQDPVTRLEQQVASLWEDPACYLTEWPLAFRVGQNG</sequence>
<dbReference type="RefSeq" id="WP_078920907.1">
    <property type="nucleotide sequence ID" value="NZ_FUYB01000001.1"/>
</dbReference>